<organism evidence="2 3">
    <name type="scientific">Thomasclavelia ramosa</name>
    <dbReference type="NCBI Taxonomy" id="1547"/>
    <lineage>
        <taxon>Bacteria</taxon>
        <taxon>Bacillati</taxon>
        <taxon>Bacillota</taxon>
        <taxon>Erysipelotrichia</taxon>
        <taxon>Erysipelotrichales</taxon>
        <taxon>Coprobacillaceae</taxon>
        <taxon>Thomasclavelia</taxon>
    </lineage>
</organism>
<evidence type="ECO:0000313" key="2">
    <source>
        <dbReference type="EMBL" id="RGD86729.1"/>
    </source>
</evidence>
<dbReference type="Proteomes" id="UP000261032">
    <property type="component" value="Unassembled WGS sequence"/>
</dbReference>
<evidence type="ECO:0000313" key="3">
    <source>
        <dbReference type="Proteomes" id="UP000261032"/>
    </source>
</evidence>
<proteinExistence type="predicted"/>
<sequence length="145" mass="15992">MKKILSLFLVLGLCFGLTGCGGNDNSKKETPKKEEEKVEKPLDLTGTWASNEEGTYQEAVISDGTIEINWVSEDDTRSLYWAGTYDAPTKATNEYSWTSKNDTEKTSGAMLASSDETKEFTYKDGVISYEASAMGSTKTVKLEKK</sequence>
<evidence type="ECO:0000256" key="1">
    <source>
        <dbReference type="SAM" id="SignalP"/>
    </source>
</evidence>
<gene>
    <name evidence="2" type="ORF">DXB93_04260</name>
</gene>
<feature type="signal peptide" evidence="1">
    <location>
        <begin position="1"/>
        <end position="19"/>
    </location>
</feature>
<keyword evidence="1" id="KW-0732">Signal</keyword>
<dbReference type="EMBL" id="QUSL01000004">
    <property type="protein sequence ID" value="RGD86729.1"/>
    <property type="molecule type" value="Genomic_DNA"/>
</dbReference>
<dbReference type="RefSeq" id="WP_117580695.1">
    <property type="nucleotide sequence ID" value="NZ_QUSL01000004.1"/>
</dbReference>
<feature type="chain" id="PRO_5038918182" description="DUF5640 domain-containing protein" evidence="1">
    <location>
        <begin position="20"/>
        <end position="145"/>
    </location>
</feature>
<protein>
    <recommendedName>
        <fullName evidence="4">DUF5640 domain-containing protein</fullName>
    </recommendedName>
</protein>
<reference evidence="2 3" key="1">
    <citation type="submission" date="2018-08" db="EMBL/GenBank/DDBJ databases">
        <title>A genome reference for cultivated species of the human gut microbiota.</title>
        <authorList>
            <person name="Zou Y."/>
            <person name="Xue W."/>
            <person name="Luo G."/>
        </authorList>
    </citation>
    <scope>NUCLEOTIDE SEQUENCE [LARGE SCALE GENOMIC DNA]</scope>
    <source>
        <strain evidence="2 3">OM06-4</strain>
    </source>
</reference>
<dbReference type="AlphaFoldDB" id="A0A3E3EG28"/>
<evidence type="ECO:0008006" key="4">
    <source>
        <dbReference type="Google" id="ProtNLM"/>
    </source>
</evidence>
<dbReference type="PROSITE" id="PS51257">
    <property type="entry name" value="PROKAR_LIPOPROTEIN"/>
    <property type="match status" value="1"/>
</dbReference>
<accession>A0A3E3EG28</accession>
<name>A0A3E3EG28_9FIRM</name>
<comment type="caution">
    <text evidence="2">The sequence shown here is derived from an EMBL/GenBank/DDBJ whole genome shotgun (WGS) entry which is preliminary data.</text>
</comment>